<dbReference type="Gene3D" id="3.40.190.100">
    <property type="entry name" value="Glycine betaine-binding periplasmic protein, domain 2"/>
    <property type="match status" value="1"/>
</dbReference>
<evidence type="ECO:0000313" key="6">
    <source>
        <dbReference type="EMBL" id="MFC6706266.1"/>
    </source>
</evidence>
<evidence type="ECO:0000256" key="4">
    <source>
        <dbReference type="ARBA" id="ARBA00023136"/>
    </source>
</evidence>
<protein>
    <submittedName>
        <fullName evidence="6">Glycine betaine ABC transporter substrate-binding protein</fullName>
    </submittedName>
</protein>
<dbReference type="Gene3D" id="3.10.105.10">
    <property type="entry name" value="Dipeptide-binding Protein, Domain 3"/>
    <property type="match status" value="1"/>
</dbReference>
<dbReference type="EMBL" id="JBHSWH010000001">
    <property type="protein sequence ID" value="MFC6706266.1"/>
    <property type="molecule type" value="Genomic_DNA"/>
</dbReference>
<feature type="domain" description="ABC-type glycine betaine transport system substrate-binding" evidence="5">
    <location>
        <begin position="209"/>
        <end position="311"/>
    </location>
</feature>
<keyword evidence="7" id="KW-1185">Reference proteome</keyword>
<name>A0ABW2AHF2_9MICO</name>
<dbReference type="PROSITE" id="PS51257">
    <property type="entry name" value="PROKAR_LIPOPROTEIN"/>
    <property type="match status" value="1"/>
</dbReference>
<keyword evidence="4" id="KW-0472">Membrane</keyword>
<evidence type="ECO:0000256" key="3">
    <source>
        <dbReference type="ARBA" id="ARBA00022475"/>
    </source>
</evidence>
<gene>
    <name evidence="6" type="ORF">ACFQDH_13605</name>
</gene>
<evidence type="ECO:0000256" key="1">
    <source>
        <dbReference type="ARBA" id="ARBA00004236"/>
    </source>
</evidence>
<dbReference type="RefSeq" id="WP_382402165.1">
    <property type="nucleotide sequence ID" value="NZ_JBHSWH010000001.1"/>
</dbReference>
<comment type="caution">
    <text evidence="6">The sequence shown here is derived from an EMBL/GenBank/DDBJ whole genome shotgun (WGS) entry which is preliminary data.</text>
</comment>
<accession>A0ABW2AHF2</accession>
<dbReference type="PROSITE" id="PS51318">
    <property type="entry name" value="TAT"/>
    <property type="match status" value="1"/>
</dbReference>
<feature type="domain" description="ABC-type glycine betaine transport system substrate-binding" evidence="5">
    <location>
        <begin position="49"/>
        <end position="189"/>
    </location>
</feature>
<dbReference type="Proteomes" id="UP001596298">
    <property type="component" value="Unassembled WGS sequence"/>
</dbReference>
<evidence type="ECO:0000259" key="5">
    <source>
        <dbReference type="Pfam" id="PF04069"/>
    </source>
</evidence>
<dbReference type="SUPFAM" id="SSF53850">
    <property type="entry name" value="Periplasmic binding protein-like II"/>
    <property type="match status" value="2"/>
</dbReference>
<keyword evidence="3" id="KW-1003">Cell membrane</keyword>
<dbReference type="Pfam" id="PF04069">
    <property type="entry name" value="OpuAC"/>
    <property type="match status" value="2"/>
</dbReference>
<dbReference type="PANTHER" id="PTHR47737">
    <property type="entry name" value="GLYCINE BETAINE/PROLINE BETAINE TRANSPORT SYSTEM PERMEASE PROTEIN PROW"/>
    <property type="match status" value="1"/>
</dbReference>
<dbReference type="PANTHER" id="PTHR47737:SF1">
    <property type="entry name" value="GLYCINE BETAINE_PROLINE BETAINE TRANSPORT SYSTEM PERMEASE PROTEIN PROW"/>
    <property type="match status" value="1"/>
</dbReference>
<dbReference type="InterPro" id="IPR007210">
    <property type="entry name" value="ABC_Gly_betaine_transp_sub-bd"/>
</dbReference>
<keyword evidence="2" id="KW-0813">Transport</keyword>
<evidence type="ECO:0000256" key="2">
    <source>
        <dbReference type="ARBA" id="ARBA00022448"/>
    </source>
</evidence>
<organism evidence="6 7">
    <name type="scientific">Flexivirga alba</name>
    <dbReference type="NCBI Taxonomy" id="702742"/>
    <lineage>
        <taxon>Bacteria</taxon>
        <taxon>Bacillati</taxon>
        <taxon>Actinomycetota</taxon>
        <taxon>Actinomycetes</taxon>
        <taxon>Micrococcales</taxon>
        <taxon>Dermacoccaceae</taxon>
        <taxon>Flexivirga</taxon>
    </lineage>
</organism>
<sequence length="312" mass="33338">MESTRRNVLGGLAALGAGGLLSACGTAASSGGGGSTGSNGGSGGSGVGDKVGHKIIGIEPGAGLTMATQRMLKAYGLSDWTLQTSTTTTMLAALKKAVDDKKPIIVTLWRPHWAYSAFPIKDLKDPKGAMGKPDGIYAVGTKSFASDFPEVDAMLKNFHMTDADLAPLEEQVFQKHKSKPEAGVDAWMKDNKAFVDKLSQGVTAKPGKKSIKIGYINWDEDVATTLLWQKILEAKGYSVKTTQISDAGPVYVGLDKGDIDLYLDAWLPATHKTYWDKYGDNLTKISKWYDSAPLTIAVPKYMKIDSLADLKG</sequence>
<comment type="subcellular location">
    <subcellularLocation>
        <location evidence="1">Cell membrane</location>
    </subcellularLocation>
</comment>
<reference evidence="7" key="1">
    <citation type="journal article" date="2019" name="Int. J. Syst. Evol. Microbiol.">
        <title>The Global Catalogue of Microorganisms (GCM) 10K type strain sequencing project: providing services to taxonomists for standard genome sequencing and annotation.</title>
        <authorList>
            <consortium name="The Broad Institute Genomics Platform"/>
            <consortium name="The Broad Institute Genome Sequencing Center for Infectious Disease"/>
            <person name="Wu L."/>
            <person name="Ma J."/>
        </authorList>
    </citation>
    <scope>NUCLEOTIDE SEQUENCE [LARGE SCALE GENOMIC DNA]</scope>
    <source>
        <strain evidence="7">CCUG 58127</strain>
    </source>
</reference>
<dbReference type="InterPro" id="IPR006311">
    <property type="entry name" value="TAT_signal"/>
</dbReference>
<proteinExistence type="predicted"/>
<evidence type="ECO:0000313" key="7">
    <source>
        <dbReference type="Proteomes" id="UP001596298"/>
    </source>
</evidence>